<evidence type="ECO:0000313" key="2">
    <source>
        <dbReference type="EMBL" id="MDC0740119.1"/>
    </source>
</evidence>
<comment type="caution">
    <text evidence="2">The sequence shown here is derived from an EMBL/GenBank/DDBJ whole genome shotgun (WGS) entry which is preliminary data.</text>
</comment>
<feature type="chain" id="PRO_5045093114" evidence="1">
    <location>
        <begin position="25"/>
        <end position="284"/>
    </location>
</feature>
<dbReference type="Proteomes" id="UP001221411">
    <property type="component" value="Unassembled WGS sequence"/>
</dbReference>
<accession>A0ABT5EE90</accession>
<proteinExistence type="predicted"/>
<dbReference type="PROSITE" id="PS51257">
    <property type="entry name" value="PROKAR_LIPOPROTEIN"/>
    <property type="match status" value="1"/>
</dbReference>
<reference evidence="2 3" key="1">
    <citation type="submission" date="2022-11" db="EMBL/GenBank/DDBJ databases">
        <title>Minimal conservation of predation-associated metabolite biosynthetic gene clusters underscores biosynthetic potential of Myxococcota including descriptions for ten novel species: Archangium lansinium sp. nov., Myxococcus landrumus sp. nov., Nannocystis bai.</title>
        <authorList>
            <person name="Ahearne A."/>
            <person name="Stevens C."/>
            <person name="Dowd S."/>
        </authorList>
    </citation>
    <scope>NUCLEOTIDE SEQUENCE [LARGE SCALE GENOMIC DNA]</scope>
    <source>
        <strain evidence="2 3">RJM3</strain>
    </source>
</reference>
<feature type="signal peptide" evidence="1">
    <location>
        <begin position="1"/>
        <end position="24"/>
    </location>
</feature>
<name>A0ABT5EE90_9BACT</name>
<keyword evidence="3" id="KW-1185">Reference proteome</keyword>
<keyword evidence="1" id="KW-0732">Signal</keyword>
<sequence>MLALRSFASLAALTFAVASGCAGAESANPFDHDDLVVGLDTQEDGDPPDRPPGSSNLFVPGCFWNPNVQAAYRLYAQKPLYQYAEGTLPDNPHLSLVSNTCRGQALKYLARCALPEGSSMTDPYNNVTYNGWLGLADQWKTQVLSSDNQWWVTSCLLEHLNGYGIEVPILLQGARAELQPTSAQIAQFPVPESGAWGNLFAPNFVANVCYSTNMATSCLVEQLLDERICDSSPYCNLNIVGNCNTACFYNALAGYKQCGSSGNKHISVRVKNYDWYGYDCVIPE</sequence>
<evidence type="ECO:0000256" key="1">
    <source>
        <dbReference type="SAM" id="SignalP"/>
    </source>
</evidence>
<evidence type="ECO:0000313" key="3">
    <source>
        <dbReference type="Proteomes" id="UP001221411"/>
    </source>
</evidence>
<gene>
    <name evidence="2" type="ORF">POL67_02100</name>
</gene>
<protein>
    <submittedName>
        <fullName evidence="2">Uncharacterized protein</fullName>
    </submittedName>
</protein>
<dbReference type="RefSeq" id="WP_271915009.1">
    <property type="nucleotide sequence ID" value="NZ_JAQNDO010000001.1"/>
</dbReference>
<dbReference type="EMBL" id="JAQNDO010000001">
    <property type="protein sequence ID" value="MDC0740119.1"/>
    <property type="molecule type" value="Genomic_DNA"/>
</dbReference>
<organism evidence="2 3">
    <name type="scientific">Polyangium mundeleinium</name>
    <dbReference type="NCBI Taxonomy" id="2995306"/>
    <lineage>
        <taxon>Bacteria</taxon>
        <taxon>Pseudomonadati</taxon>
        <taxon>Myxococcota</taxon>
        <taxon>Polyangia</taxon>
        <taxon>Polyangiales</taxon>
        <taxon>Polyangiaceae</taxon>
        <taxon>Polyangium</taxon>
    </lineage>
</organism>